<dbReference type="Pfam" id="PF00023">
    <property type="entry name" value="Ank"/>
    <property type="match status" value="2"/>
</dbReference>
<protein>
    <recommendedName>
        <fullName evidence="4">RNase H type-1 domain-containing protein</fullName>
    </recommendedName>
</protein>
<feature type="repeat" description="ANK" evidence="3">
    <location>
        <begin position="447"/>
        <end position="479"/>
    </location>
</feature>
<dbReference type="InterPro" id="IPR002110">
    <property type="entry name" value="Ankyrin_rpt"/>
</dbReference>
<feature type="repeat" description="ANK" evidence="3">
    <location>
        <begin position="375"/>
        <end position="407"/>
    </location>
</feature>
<dbReference type="Proteomes" id="UP001627154">
    <property type="component" value="Unassembled WGS sequence"/>
</dbReference>
<accession>A0ABD2XP94</accession>
<dbReference type="Pfam" id="PF12796">
    <property type="entry name" value="Ank_2"/>
    <property type="match status" value="2"/>
</dbReference>
<evidence type="ECO:0000259" key="4">
    <source>
        <dbReference type="PROSITE" id="PS50879"/>
    </source>
</evidence>
<dbReference type="Pfam" id="PF00075">
    <property type="entry name" value="RNase_H"/>
    <property type="match status" value="1"/>
</dbReference>
<dbReference type="SUPFAM" id="SSF48403">
    <property type="entry name" value="Ankyrin repeat"/>
    <property type="match status" value="1"/>
</dbReference>
<keyword evidence="2 3" id="KW-0040">ANK repeat</keyword>
<evidence type="ECO:0000256" key="1">
    <source>
        <dbReference type="ARBA" id="ARBA00022737"/>
    </source>
</evidence>
<evidence type="ECO:0000256" key="2">
    <source>
        <dbReference type="ARBA" id="ARBA00023043"/>
    </source>
</evidence>
<proteinExistence type="predicted"/>
<feature type="repeat" description="ANK" evidence="3">
    <location>
        <begin position="124"/>
        <end position="156"/>
    </location>
</feature>
<feature type="repeat" description="ANK" evidence="3">
    <location>
        <begin position="157"/>
        <end position="189"/>
    </location>
</feature>
<organism evidence="5 6">
    <name type="scientific">Trichogramma kaykai</name>
    <dbReference type="NCBI Taxonomy" id="54128"/>
    <lineage>
        <taxon>Eukaryota</taxon>
        <taxon>Metazoa</taxon>
        <taxon>Ecdysozoa</taxon>
        <taxon>Arthropoda</taxon>
        <taxon>Hexapoda</taxon>
        <taxon>Insecta</taxon>
        <taxon>Pterygota</taxon>
        <taxon>Neoptera</taxon>
        <taxon>Endopterygota</taxon>
        <taxon>Hymenoptera</taxon>
        <taxon>Apocrita</taxon>
        <taxon>Proctotrupomorpha</taxon>
        <taxon>Chalcidoidea</taxon>
        <taxon>Trichogrammatidae</taxon>
        <taxon>Trichogramma</taxon>
    </lineage>
</organism>
<gene>
    <name evidence="5" type="ORF">TKK_000763</name>
</gene>
<comment type="caution">
    <text evidence="5">The sequence shown here is derived from an EMBL/GenBank/DDBJ whole genome shotgun (WGS) entry which is preliminary data.</text>
</comment>
<evidence type="ECO:0000313" key="5">
    <source>
        <dbReference type="EMBL" id="KAL3406602.1"/>
    </source>
</evidence>
<keyword evidence="1" id="KW-0677">Repeat</keyword>
<dbReference type="EMBL" id="JBJJXI010000018">
    <property type="protein sequence ID" value="KAL3406602.1"/>
    <property type="molecule type" value="Genomic_DNA"/>
</dbReference>
<dbReference type="PROSITE" id="PS50088">
    <property type="entry name" value="ANK_REPEAT"/>
    <property type="match status" value="6"/>
</dbReference>
<dbReference type="AlphaFoldDB" id="A0ABD2XP94"/>
<keyword evidence="6" id="KW-1185">Reference proteome</keyword>
<dbReference type="Gene3D" id="3.30.420.10">
    <property type="entry name" value="Ribonuclease H-like superfamily/Ribonuclease H"/>
    <property type="match status" value="1"/>
</dbReference>
<sequence>MGPLQHHAVRCITRVADDAIREFDKIYDCFTYFLHKFFRFGQDLYRLVQETDDSPMHSTLECGHKHVAALLPRKGAEQNFTYAEKSTPQHHISRTIGHPGLEAIIFQIIEYTKQALRVNVRDKWGKTLLHYAAHFENMELAESLLRRGVDPNLADVKGSTPLHMALVSGNKTAVELLLKNGSHANVANKDGRTPLHLVSSRKNRDTGLAKLLFKYSGLSQRTMSIDARDAFDNTPLHRALMNEHEKLAELLLRKGADASLVNKDGLTPRQIIDQKGYKDLANIFFGIKNKKRRPVKIHARDDWGRTPLLRALENEDEELSEWLLRRGSDPTATNRDGCTPLILICQNKYDRLAEILFEVNDDIPQTRLINVRDKWGNTPLHHAAFSGNEQLVESLLRRGADPNASDAWGLSALHVISDRGTADDLEWFFKIIEDIGQTASVDSRAKLGDTPLLLALDKGHKRLAESLLRRGADPNLANASGLTSLDIIWRNLDADALAIFFNHNVCLARKLVIDAPDRLGDPLLHLALGRSNVTISSYYESENRPSDRRRYKYVQQFPSLISDVPTNSFKSSSNTRGLELDLKFGQQLQTMKSPNDSLNEYIKLHAGAIAIYTDGSKWRGAPYVGAAVYVPTDDIKILVSMEHHHSSIEAECKALEVALRYCQGHRENHFVIFSDCKPALYIYARRLYKACIEPNSQKRIKCVWIPAHHGIEGNEIADKAARAATLG</sequence>
<dbReference type="PANTHER" id="PTHR24198:SF165">
    <property type="entry name" value="ANKYRIN REPEAT-CONTAINING PROTEIN-RELATED"/>
    <property type="match status" value="1"/>
</dbReference>
<dbReference type="PROSITE" id="PS50297">
    <property type="entry name" value="ANK_REP_REGION"/>
    <property type="match status" value="6"/>
</dbReference>
<reference evidence="5 6" key="1">
    <citation type="journal article" date="2024" name="bioRxiv">
        <title>A reference genome for Trichogramma kaykai: A tiny desert-dwelling parasitoid wasp with competing sex-ratio distorters.</title>
        <authorList>
            <person name="Culotta J."/>
            <person name="Lindsey A.R."/>
        </authorList>
    </citation>
    <scope>NUCLEOTIDE SEQUENCE [LARGE SCALE GENOMIC DNA]</scope>
    <source>
        <strain evidence="5 6">KSX58</strain>
    </source>
</reference>
<dbReference type="InterPro" id="IPR002156">
    <property type="entry name" value="RNaseH_domain"/>
</dbReference>
<dbReference type="SMART" id="SM00248">
    <property type="entry name" value="ANK"/>
    <property type="match status" value="9"/>
</dbReference>
<dbReference type="InterPro" id="IPR036770">
    <property type="entry name" value="Ankyrin_rpt-contain_sf"/>
</dbReference>
<dbReference type="InterPro" id="IPR036397">
    <property type="entry name" value="RNaseH_sf"/>
</dbReference>
<name>A0ABD2XP94_9HYME</name>
<dbReference type="CDD" id="cd09276">
    <property type="entry name" value="Rnase_HI_RT_non_LTR"/>
    <property type="match status" value="1"/>
</dbReference>
<evidence type="ECO:0000256" key="3">
    <source>
        <dbReference type="PROSITE-ProRule" id="PRU00023"/>
    </source>
</evidence>
<dbReference type="Gene3D" id="1.25.40.20">
    <property type="entry name" value="Ankyrin repeat-containing domain"/>
    <property type="match status" value="4"/>
</dbReference>
<dbReference type="InterPro" id="IPR012337">
    <property type="entry name" value="RNaseH-like_sf"/>
</dbReference>
<dbReference type="PRINTS" id="PR01415">
    <property type="entry name" value="ANKYRIN"/>
</dbReference>
<dbReference type="SUPFAM" id="SSF53098">
    <property type="entry name" value="Ribonuclease H-like"/>
    <property type="match status" value="1"/>
</dbReference>
<feature type="repeat" description="ANK" evidence="3">
    <location>
        <begin position="303"/>
        <end position="335"/>
    </location>
</feature>
<dbReference type="PROSITE" id="PS50879">
    <property type="entry name" value="RNASE_H_1"/>
    <property type="match status" value="1"/>
</dbReference>
<feature type="domain" description="RNase H type-1" evidence="4">
    <location>
        <begin position="605"/>
        <end position="726"/>
    </location>
</feature>
<dbReference type="PANTHER" id="PTHR24198">
    <property type="entry name" value="ANKYRIN REPEAT AND PROTEIN KINASE DOMAIN-CONTAINING PROTEIN"/>
    <property type="match status" value="1"/>
</dbReference>
<evidence type="ECO:0000313" key="6">
    <source>
        <dbReference type="Proteomes" id="UP001627154"/>
    </source>
</evidence>
<feature type="repeat" description="ANK" evidence="3">
    <location>
        <begin position="231"/>
        <end position="263"/>
    </location>
</feature>